<feature type="region of interest" description="Disordered" evidence="1">
    <location>
        <begin position="59"/>
        <end position="84"/>
    </location>
</feature>
<feature type="chain" id="PRO_5012623864" description="RxLR effector protein" evidence="2">
    <location>
        <begin position="21"/>
        <end position="84"/>
    </location>
</feature>
<feature type="compositionally biased region" description="Low complexity" evidence="1">
    <location>
        <begin position="59"/>
        <end position="69"/>
    </location>
</feature>
<sequence length="84" mass="9176">MRCTSEVVICSLAVLSVISAETSTTPVPATKLRVDQDMVPPPPQQHRRLGLWEWLTESTTAAPPASANTNEDKGFQGLEWTLRG</sequence>
<evidence type="ECO:0000313" key="3">
    <source>
        <dbReference type="EMBL" id="OWY91623.1"/>
    </source>
</evidence>
<dbReference type="AlphaFoldDB" id="A0A225UF70"/>
<keyword evidence="4" id="KW-1185">Reference proteome</keyword>
<evidence type="ECO:0008006" key="5">
    <source>
        <dbReference type="Google" id="ProtNLM"/>
    </source>
</evidence>
<protein>
    <recommendedName>
        <fullName evidence="5">RxLR effector protein</fullName>
    </recommendedName>
</protein>
<gene>
    <name evidence="3" type="ORF">PHMEG_00039717</name>
</gene>
<evidence type="ECO:0000313" key="4">
    <source>
        <dbReference type="Proteomes" id="UP000198211"/>
    </source>
</evidence>
<feature type="signal peptide" evidence="2">
    <location>
        <begin position="1"/>
        <end position="20"/>
    </location>
</feature>
<dbReference type="EMBL" id="NBNE01019811">
    <property type="protein sequence ID" value="OWY91623.1"/>
    <property type="molecule type" value="Genomic_DNA"/>
</dbReference>
<proteinExistence type="predicted"/>
<organism evidence="3 4">
    <name type="scientific">Phytophthora megakarya</name>
    <dbReference type="NCBI Taxonomy" id="4795"/>
    <lineage>
        <taxon>Eukaryota</taxon>
        <taxon>Sar</taxon>
        <taxon>Stramenopiles</taxon>
        <taxon>Oomycota</taxon>
        <taxon>Peronosporomycetes</taxon>
        <taxon>Peronosporales</taxon>
        <taxon>Peronosporaceae</taxon>
        <taxon>Phytophthora</taxon>
    </lineage>
</organism>
<accession>A0A225UF70</accession>
<reference evidence="4" key="1">
    <citation type="submission" date="2017-03" db="EMBL/GenBank/DDBJ databases">
        <title>Phytopthora megakarya and P. palmivora, two closely related causual agents of cacao black pod achieved similar genome size and gene model numbers by different mechanisms.</title>
        <authorList>
            <person name="Ali S."/>
            <person name="Shao J."/>
            <person name="Larry D.J."/>
            <person name="Kronmiller B."/>
            <person name="Shen D."/>
            <person name="Strem M.D."/>
            <person name="Melnick R.L."/>
            <person name="Guiltinan M.J."/>
            <person name="Tyler B.M."/>
            <person name="Meinhardt L.W."/>
            <person name="Bailey B.A."/>
        </authorList>
    </citation>
    <scope>NUCLEOTIDE SEQUENCE [LARGE SCALE GENOMIC DNA]</scope>
    <source>
        <strain evidence="4">zdho120</strain>
    </source>
</reference>
<dbReference type="Proteomes" id="UP000198211">
    <property type="component" value="Unassembled WGS sequence"/>
</dbReference>
<evidence type="ECO:0000256" key="1">
    <source>
        <dbReference type="SAM" id="MobiDB-lite"/>
    </source>
</evidence>
<keyword evidence="2" id="KW-0732">Signal</keyword>
<evidence type="ECO:0000256" key="2">
    <source>
        <dbReference type="SAM" id="SignalP"/>
    </source>
</evidence>
<name>A0A225UF70_9STRA</name>
<comment type="caution">
    <text evidence="3">The sequence shown here is derived from an EMBL/GenBank/DDBJ whole genome shotgun (WGS) entry which is preliminary data.</text>
</comment>